<dbReference type="InterPro" id="IPR051083">
    <property type="entry name" value="GrpII_Intron_Splice-Mob/Def"/>
</dbReference>
<dbReference type="PANTHER" id="PTHR34047:SF10">
    <property type="entry name" value="GROUP II INTRON-ASSOCIATED OPEN READING FRAME"/>
    <property type="match status" value="1"/>
</dbReference>
<evidence type="ECO:0000313" key="3">
    <source>
        <dbReference type="EMBL" id="UQX11436.1"/>
    </source>
</evidence>
<evidence type="ECO:0000313" key="2">
    <source>
        <dbReference type="EMBL" id="UQX09544.1"/>
    </source>
</evidence>
<dbReference type="EC" id="2.7.7.49" evidence="2"/>
<dbReference type="EMBL" id="CP097320">
    <property type="protein sequence ID" value="UQX09544.1"/>
    <property type="molecule type" value="Genomic_DNA"/>
</dbReference>
<dbReference type="InterPro" id="IPR000477">
    <property type="entry name" value="RT_dom"/>
</dbReference>
<dbReference type="InterPro" id="IPR025960">
    <property type="entry name" value="RVT_N"/>
</dbReference>
<organism evidence="2 4">
    <name type="scientific">Candidatus Mycobacterium methanotrophicum</name>
    <dbReference type="NCBI Taxonomy" id="2943498"/>
    <lineage>
        <taxon>Bacteria</taxon>
        <taxon>Bacillati</taxon>
        <taxon>Actinomycetota</taxon>
        <taxon>Actinomycetes</taxon>
        <taxon>Mycobacteriales</taxon>
        <taxon>Mycobacteriaceae</taxon>
        <taxon>Mycobacterium</taxon>
    </lineage>
</organism>
<name>A0ABY4QGD5_9MYCO</name>
<protein>
    <submittedName>
        <fullName evidence="2">Group II intron reverse transcriptase/maturase</fullName>
        <ecNumber evidence="2">2.7.7.49</ecNumber>
    </submittedName>
</protein>
<dbReference type="PROSITE" id="PS50878">
    <property type="entry name" value="RT_POL"/>
    <property type="match status" value="1"/>
</dbReference>
<keyword evidence="2" id="KW-0695">RNA-directed DNA polymerase</keyword>
<reference evidence="2" key="1">
    <citation type="submission" date="2022-05" db="EMBL/GenBank/DDBJ databases">
        <title>A methanotrophic Mycobacterium dominates a cave microbial ecosystem.</title>
        <authorList>
            <person name="Van Spanning R.J.M."/>
            <person name="Guan Q."/>
            <person name="Melkonian C."/>
            <person name="Gallant J."/>
            <person name="Polerecky L."/>
            <person name="Flot J.-F."/>
            <person name="Brandt B.W."/>
            <person name="Braster M."/>
            <person name="Iturbe Espinoza P."/>
            <person name="Aerts J."/>
            <person name="Meima-Franke M."/>
            <person name="Piersma S.R."/>
            <person name="Bunduc C."/>
            <person name="Ummels R."/>
            <person name="Pain A."/>
            <person name="Fleming E.J."/>
            <person name="van der Wel N."/>
            <person name="Gherman V.D."/>
            <person name="Sarbu S.M."/>
            <person name="Bodelier P.L.E."/>
            <person name="Bitter W."/>
        </authorList>
    </citation>
    <scope>NUCLEOTIDE SEQUENCE</scope>
    <source>
        <strain evidence="2">Sulfur Cave</strain>
    </source>
</reference>
<keyword evidence="2" id="KW-0548">Nucleotidyltransferase</keyword>
<feature type="domain" description="Reverse transcriptase" evidence="1">
    <location>
        <begin position="102"/>
        <end position="341"/>
    </location>
</feature>
<dbReference type="PANTHER" id="PTHR34047">
    <property type="entry name" value="NUCLEAR INTRON MATURASE 1, MITOCHONDRIAL-RELATED"/>
    <property type="match status" value="1"/>
</dbReference>
<dbReference type="InterPro" id="IPR030931">
    <property type="entry name" value="Group_II_RT_mat"/>
</dbReference>
<dbReference type="EMBL" id="CP097320">
    <property type="protein sequence ID" value="UQX11436.1"/>
    <property type="molecule type" value="Genomic_DNA"/>
</dbReference>
<gene>
    <name evidence="2" type="primary">ltrA</name>
    <name evidence="3" type="ORF">M5I08_02630</name>
    <name evidence="2" type="ORF">M5I08_14280</name>
</gene>
<dbReference type="RefSeq" id="WP_219070869.1">
    <property type="nucleotide sequence ID" value="NZ_CAJUXY010000137.1"/>
</dbReference>
<evidence type="ECO:0000313" key="4">
    <source>
        <dbReference type="Proteomes" id="UP001056610"/>
    </source>
</evidence>
<keyword evidence="2" id="KW-0808">Transferase</keyword>
<dbReference type="Proteomes" id="UP001056610">
    <property type="component" value="Chromosome"/>
</dbReference>
<accession>A0ABY4QGD5</accession>
<dbReference type="GO" id="GO:0003964">
    <property type="term" value="F:RNA-directed DNA polymerase activity"/>
    <property type="evidence" value="ECO:0007669"/>
    <property type="project" value="UniProtKB-KW"/>
</dbReference>
<keyword evidence="4" id="KW-1185">Reference proteome</keyword>
<proteinExistence type="predicted"/>
<sequence>MNRRGKLDTIAVNGPEDVALDWDGIDWRAHEQNVIRLRRRIFKATREQDWATVRSLQKLMLGSWSNTLVSVRQVTQRNAGRRTAGIDGEVALSPEGRANMAVRVHDSRSSWEPLPVRRVYIPKVGGKQRPLGIPVLMDRCHQARVRNALEPEWEARFEARSYGFRPGRSCADAIGALYITLNGPRSRRVWVLDADLSAAFDRIDHVRLLDALGGFPARELIERWLRAGVIENRRFAPTEEGTPQGGVISPLLMNVALHGLEEAAGVRYRRTGVNAGTTVAGTPILVRYADDFAVCCHSRQQAEQVKAQLAQWLAPRGLVFNEDKTRIVHLEDGFDFLGFNLRRYRRGGRPGKLLITPSQDAVRRIRRRLADEVRRMRGSNAMALIARLNPIIRGWAAYYRGVVSSKVFAALDSHVWCLTFRWARRTHPNKSRKWVVRRYFGRFNRFRNDRWVFGARDRVLDDRGGIAHLIKFSWTGIVRHRLVAGGASPDDPDLTQYWAVRRRKMLAPLDSYNLRLLAEQDGRCPLCGDYVLTPDQPPQSPHEWGRWWLSIVKRAIAADYLTHHGRGGTPDGNRTRLVHTSCHRRLRARRGTRPAPATLSGLA</sequence>
<dbReference type="NCBIfam" id="TIGR04416">
    <property type="entry name" value="group_II_RT_mat"/>
    <property type="match status" value="1"/>
</dbReference>
<dbReference type="Pfam" id="PF00078">
    <property type="entry name" value="RVT_1"/>
    <property type="match status" value="1"/>
</dbReference>
<dbReference type="Pfam" id="PF13655">
    <property type="entry name" value="RVT_N"/>
    <property type="match status" value="1"/>
</dbReference>
<dbReference type="CDD" id="cd01651">
    <property type="entry name" value="RT_G2_intron"/>
    <property type="match status" value="1"/>
</dbReference>
<dbReference type="Pfam" id="PF08388">
    <property type="entry name" value="GIIM"/>
    <property type="match status" value="1"/>
</dbReference>
<dbReference type="InterPro" id="IPR013597">
    <property type="entry name" value="Mat_intron_G2"/>
</dbReference>
<evidence type="ECO:0000259" key="1">
    <source>
        <dbReference type="PROSITE" id="PS50878"/>
    </source>
</evidence>